<dbReference type="SMART" id="SM00382">
    <property type="entry name" value="AAA"/>
    <property type="match status" value="1"/>
</dbReference>
<dbReference type="AlphaFoldDB" id="A0A059ZVN8"/>
<dbReference type="InterPro" id="IPR027417">
    <property type="entry name" value="P-loop_NTPase"/>
</dbReference>
<gene>
    <name evidence="2" type="ORF">Acaty_c1668</name>
</gene>
<protein>
    <submittedName>
        <fullName evidence="2">DNA helicase, phage-associated</fullName>
    </submittedName>
</protein>
<dbReference type="Gene3D" id="3.40.50.300">
    <property type="entry name" value="P-loop containing nucleotide triphosphate hydrolases"/>
    <property type="match status" value="1"/>
</dbReference>
<dbReference type="GO" id="GO:0004386">
    <property type="term" value="F:helicase activity"/>
    <property type="evidence" value="ECO:0007669"/>
    <property type="project" value="UniProtKB-KW"/>
</dbReference>
<keyword evidence="2" id="KW-0378">Hydrolase</keyword>
<evidence type="ECO:0000313" key="3">
    <source>
        <dbReference type="Proteomes" id="UP000005522"/>
    </source>
</evidence>
<name>A0A059ZVN8_ACICK</name>
<feature type="domain" description="AAA+ ATPase" evidence="1">
    <location>
        <begin position="50"/>
        <end position="224"/>
    </location>
</feature>
<proteinExistence type="predicted"/>
<dbReference type="eggNOG" id="COG3598">
    <property type="taxonomic scope" value="Bacteria"/>
</dbReference>
<dbReference type="InterPro" id="IPR003593">
    <property type="entry name" value="AAA+_ATPase"/>
</dbReference>
<sequence length="370" mass="40474">MTFDIKTLTRPEPIKADEVVPPPEPRFRPVADLFQTPEPLRWLVSDWIEAGTFAAMVGLPGSGKTFAALSLAAAIATGTKWHRHQARRGCVWYVAGEGRSALLRRALAWDIRHKHALRESDNLRISNGAIRLPDDLGGLIDEIERSDHRPDLMVLDTLNRTQTGDENSTADATAYVQAIDTLRERLGCAVLVLHHPSKSNPEELRGSGAIRGAVDSVMLVEANAKGITVACTKQRSGDLPPRIAFAFERVEMPPEWWPDDFDGHQFTVSVLAPADAPPPASALKGLKQNQKTALLILQKLTAEHRANLAEGGRDPNEAKVSAKDWRAACAESDLKGQSFTRAMNSLMERGLVRENGFFVTLSDGGADDVE</sequence>
<dbReference type="KEGG" id="acz:Acaty_c1668"/>
<evidence type="ECO:0000313" key="2">
    <source>
        <dbReference type="EMBL" id="AIA55528.1"/>
    </source>
</evidence>
<accession>A0A059ZVN8</accession>
<keyword evidence="2" id="KW-0067">ATP-binding</keyword>
<reference evidence="2 3" key="1">
    <citation type="journal article" date="2009" name="J. Bacteriol.">
        <title>Draft genome sequence of the extremely acidophilic bacterium Acidithiobacillus caldus ATCC 51756 reveals metabolic versatility in the genus Acidithiobacillus.</title>
        <authorList>
            <person name="Valdes J."/>
            <person name="Quatrini R."/>
            <person name="Hallberg K."/>
            <person name="Dopson M."/>
            <person name="Valenzuela P.D."/>
            <person name="Holmes D.S."/>
        </authorList>
    </citation>
    <scope>NUCLEOTIDE SEQUENCE [LARGE SCALE GENOMIC DNA]</scope>
    <source>
        <strain evidence="3">ATCC 51756 / DSM 8584 / KU</strain>
    </source>
</reference>
<dbReference type="SUPFAM" id="SSF52540">
    <property type="entry name" value="P-loop containing nucleoside triphosphate hydrolases"/>
    <property type="match status" value="1"/>
</dbReference>
<organism evidence="2 3">
    <name type="scientific">Acidithiobacillus caldus (strain ATCC 51756 / DSM 8584 / KU)</name>
    <dbReference type="NCBI Taxonomy" id="637389"/>
    <lineage>
        <taxon>Bacteria</taxon>
        <taxon>Pseudomonadati</taxon>
        <taxon>Pseudomonadota</taxon>
        <taxon>Acidithiobacillia</taxon>
        <taxon>Acidithiobacillales</taxon>
        <taxon>Acidithiobacillaceae</taxon>
        <taxon>Acidithiobacillus</taxon>
    </lineage>
</organism>
<dbReference type="Pfam" id="PF13481">
    <property type="entry name" value="AAA_25"/>
    <property type="match status" value="1"/>
</dbReference>
<dbReference type="GeneID" id="92931786"/>
<dbReference type="Proteomes" id="UP000005522">
    <property type="component" value="Chromosome"/>
</dbReference>
<dbReference type="RefSeq" id="WP_004872666.1">
    <property type="nucleotide sequence ID" value="NZ_CP005986.1"/>
</dbReference>
<keyword evidence="2" id="KW-0547">Nucleotide-binding</keyword>
<evidence type="ECO:0000259" key="1">
    <source>
        <dbReference type="SMART" id="SM00382"/>
    </source>
</evidence>
<dbReference type="HOGENOM" id="CLU_046253_1_0_6"/>
<keyword evidence="2" id="KW-0347">Helicase</keyword>
<dbReference type="EMBL" id="CP005986">
    <property type="protein sequence ID" value="AIA55528.1"/>
    <property type="molecule type" value="Genomic_DNA"/>
</dbReference>